<dbReference type="AlphaFoldDB" id="A0A9Q1BFK7"/>
<keyword evidence="2" id="KW-0175">Coiled coil</keyword>
<gene>
    <name evidence="5" type="ORF">HOLleu_35737</name>
</gene>
<dbReference type="Proteomes" id="UP001152320">
    <property type="component" value="Chromosome 19"/>
</dbReference>
<dbReference type="EMBL" id="JAIZAY010000019">
    <property type="protein sequence ID" value="KAJ8023329.1"/>
    <property type="molecule type" value="Genomic_DNA"/>
</dbReference>
<proteinExistence type="predicted"/>
<dbReference type="GO" id="GO:0003676">
    <property type="term" value="F:nucleic acid binding"/>
    <property type="evidence" value="ECO:0007669"/>
    <property type="project" value="InterPro"/>
</dbReference>
<evidence type="ECO:0000259" key="4">
    <source>
        <dbReference type="PROSITE" id="PS50158"/>
    </source>
</evidence>
<accession>A0A9Q1BFK7</accession>
<protein>
    <recommendedName>
        <fullName evidence="4">CCHC-type domain-containing protein</fullName>
    </recommendedName>
</protein>
<feature type="domain" description="CCHC-type" evidence="4">
    <location>
        <begin position="230"/>
        <end position="243"/>
    </location>
</feature>
<dbReference type="InterPro" id="IPR036875">
    <property type="entry name" value="Znf_CCHC_sf"/>
</dbReference>
<evidence type="ECO:0000256" key="1">
    <source>
        <dbReference type="PROSITE-ProRule" id="PRU00047"/>
    </source>
</evidence>
<name>A0A9Q1BFK7_HOLLE</name>
<dbReference type="OrthoDB" id="8123891at2759"/>
<keyword evidence="1" id="KW-0862">Zinc</keyword>
<feature type="coiled-coil region" evidence="2">
    <location>
        <begin position="320"/>
        <end position="351"/>
    </location>
</feature>
<dbReference type="SUPFAM" id="SSF57756">
    <property type="entry name" value="Retrovirus zinc finger-like domains"/>
    <property type="match status" value="1"/>
</dbReference>
<keyword evidence="1" id="KW-0479">Metal-binding</keyword>
<evidence type="ECO:0000256" key="2">
    <source>
        <dbReference type="SAM" id="Coils"/>
    </source>
</evidence>
<dbReference type="GO" id="GO:0008270">
    <property type="term" value="F:zinc ion binding"/>
    <property type="evidence" value="ECO:0007669"/>
    <property type="project" value="UniProtKB-KW"/>
</dbReference>
<dbReference type="InterPro" id="IPR001878">
    <property type="entry name" value="Znf_CCHC"/>
</dbReference>
<keyword evidence="6" id="KW-1185">Reference proteome</keyword>
<feature type="compositionally biased region" description="Basic and acidic residues" evidence="3">
    <location>
        <begin position="33"/>
        <end position="48"/>
    </location>
</feature>
<evidence type="ECO:0000256" key="3">
    <source>
        <dbReference type="SAM" id="MobiDB-lite"/>
    </source>
</evidence>
<organism evidence="5 6">
    <name type="scientific">Holothuria leucospilota</name>
    <name type="common">Black long sea cucumber</name>
    <name type="synonym">Mertensiothuria leucospilota</name>
    <dbReference type="NCBI Taxonomy" id="206669"/>
    <lineage>
        <taxon>Eukaryota</taxon>
        <taxon>Metazoa</taxon>
        <taxon>Echinodermata</taxon>
        <taxon>Eleutherozoa</taxon>
        <taxon>Echinozoa</taxon>
        <taxon>Holothuroidea</taxon>
        <taxon>Aspidochirotacea</taxon>
        <taxon>Aspidochirotida</taxon>
        <taxon>Holothuriidae</taxon>
        <taxon>Holothuria</taxon>
    </lineage>
</organism>
<keyword evidence="1" id="KW-0863">Zinc-finger</keyword>
<feature type="compositionally biased region" description="Polar residues" evidence="3">
    <location>
        <begin position="1"/>
        <end position="10"/>
    </location>
</feature>
<reference evidence="5" key="1">
    <citation type="submission" date="2021-10" db="EMBL/GenBank/DDBJ databases">
        <title>Tropical sea cucumber genome reveals ecological adaptation and Cuvierian tubules defense mechanism.</title>
        <authorList>
            <person name="Chen T."/>
        </authorList>
    </citation>
    <scope>NUCLEOTIDE SEQUENCE</scope>
    <source>
        <strain evidence="5">Nanhai2018</strain>
        <tissue evidence="5">Muscle</tissue>
    </source>
</reference>
<comment type="caution">
    <text evidence="5">The sequence shown here is derived from an EMBL/GenBank/DDBJ whole genome shotgun (WGS) entry which is preliminary data.</text>
</comment>
<sequence length="357" mass="40863">MESPDQTPYQNVEVIDIDPQSRKRAASPTLEQELGRKMHHGDPEHYDENAESNRPPPSNKVQYPVILSGLQPNMKHPISIRHYIEQCHPTAAVILARPTASGALLIAAQDLKSQKILMKPWQPIAGKLPTPRIPGPRREQPNNNKYEAVIIRIHPSVIDTEVYHELQQQGYSATNFRRFYRKGTSTPIWKAAITFATEENYNRALMDGIFIGYEHHVVQTLQRPPTPLQCFKCQRFGHLAAHCTHTQTCLCCAGNHTLADCDKPKEEPKCANCQEAHIASYKGCTKYKREVSNIQEKHEPVTKAETISRKTHQANIRKIKDTHHQELNELKENHRRDLEEAKIQQVEADKETFHKII</sequence>
<evidence type="ECO:0000313" key="5">
    <source>
        <dbReference type="EMBL" id="KAJ8023329.1"/>
    </source>
</evidence>
<dbReference type="PROSITE" id="PS50158">
    <property type="entry name" value="ZF_CCHC"/>
    <property type="match status" value="1"/>
</dbReference>
<feature type="region of interest" description="Disordered" evidence="3">
    <location>
        <begin position="1"/>
        <end position="60"/>
    </location>
</feature>
<evidence type="ECO:0000313" key="6">
    <source>
        <dbReference type="Proteomes" id="UP001152320"/>
    </source>
</evidence>